<evidence type="ECO:0000313" key="2">
    <source>
        <dbReference type="EMBL" id="KIL51460.1"/>
    </source>
</evidence>
<dbReference type="OrthoDB" id="9772751at2"/>
<dbReference type="SUPFAM" id="SSF53335">
    <property type="entry name" value="S-adenosyl-L-methionine-dependent methyltransferases"/>
    <property type="match status" value="1"/>
</dbReference>
<dbReference type="InterPro" id="IPR052356">
    <property type="entry name" value="Thiol_S-MT"/>
</dbReference>
<protein>
    <submittedName>
        <fullName evidence="2">Type 11 methyltransferase</fullName>
    </submittedName>
</protein>
<gene>
    <name evidence="2" type="ORF">KP77_09720</name>
</gene>
<sequence>MGKLFSAVYDVVMAPLEKAGIERIRRNLLRDIEGYVLEIGFGTGANFPFYQKASYVEAIEPNPDMIERSAEKVRRATVPIQTYTAKAEKLPFPDQSFDAITGTLVFCTIPDPVKALQEMKRVSRPGATFHFFEHVKLEHEKAGKVQDVLTPAWKVVCDGCHLNRPTIQLFEEAGLQVNNVKRFGKGMFVVFEGNVHGE</sequence>
<organism evidence="2 3">
    <name type="scientific">Jeotgalibacillus alimentarius</name>
    <dbReference type="NCBI Taxonomy" id="135826"/>
    <lineage>
        <taxon>Bacteria</taxon>
        <taxon>Bacillati</taxon>
        <taxon>Bacillota</taxon>
        <taxon>Bacilli</taxon>
        <taxon>Bacillales</taxon>
        <taxon>Caryophanaceae</taxon>
        <taxon>Jeotgalibacillus</taxon>
    </lineage>
</organism>
<dbReference type="Pfam" id="PF08241">
    <property type="entry name" value="Methyltransf_11"/>
    <property type="match status" value="1"/>
</dbReference>
<dbReference type="STRING" id="135826.KP77_09720"/>
<dbReference type="EMBL" id="JXRQ01000015">
    <property type="protein sequence ID" value="KIL51460.1"/>
    <property type="molecule type" value="Genomic_DNA"/>
</dbReference>
<dbReference type="PANTHER" id="PTHR45036:SF1">
    <property type="entry name" value="METHYLTRANSFERASE LIKE 7A"/>
    <property type="match status" value="1"/>
</dbReference>
<keyword evidence="3" id="KW-1185">Reference proteome</keyword>
<dbReference type="CDD" id="cd02440">
    <property type="entry name" value="AdoMet_MTases"/>
    <property type="match status" value="1"/>
</dbReference>
<keyword evidence="2" id="KW-0489">Methyltransferase</keyword>
<dbReference type="RefSeq" id="WP_041121586.1">
    <property type="nucleotide sequence ID" value="NZ_JXRQ01000015.1"/>
</dbReference>
<comment type="caution">
    <text evidence="2">The sequence shown here is derived from an EMBL/GenBank/DDBJ whole genome shotgun (WGS) entry which is preliminary data.</text>
</comment>
<dbReference type="PANTHER" id="PTHR45036">
    <property type="entry name" value="METHYLTRANSFERASE LIKE 7B"/>
    <property type="match status" value="1"/>
</dbReference>
<name>A0A0C2RMI9_9BACL</name>
<proteinExistence type="predicted"/>
<dbReference type="Proteomes" id="UP000031950">
    <property type="component" value="Unassembled WGS sequence"/>
</dbReference>
<accession>A0A0C2RMI9</accession>
<dbReference type="GO" id="GO:0032259">
    <property type="term" value="P:methylation"/>
    <property type="evidence" value="ECO:0007669"/>
    <property type="project" value="UniProtKB-KW"/>
</dbReference>
<dbReference type="InterPro" id="IPR029063">
    <property type="entry name" value="SAM-dependent_MTases_sf"/>
</dbReference>
<dbReference type="GO" id="GO:0008757">
    <property type="term" value="F:S-adenosylmethionine-dependent methyltransferase activity"/>
    <property type="evidence" value="ECO:0007669"/>
    <property type="project" value="InterPro"/>
</dbReference>
<dbReference type="PATRIC" id="fig|135826.4.peg.967"/>
<keyword evidence="2" id="KW-0808">Transferase</keyword>
<evidence type="ECO:0000313" key="3">
    <source>
        <dbReference type="Proteomes" id="UP000031950"/>
    </source>
</evidence>
<reference evidence="2 3" key="1">
    <citation type="submission" date="2015-01" db="EMBL/GenBank/DDBJ databases">
        <title>Genome sequence of Jeotgalibacillus alimentarius.</title>
        <authorList>
            <person name="Goh K.M."/>
            <person name="Chan K.-G."/>
            <person name="Yaakop A.S."/>
            <person name="Ee R."/>
            <person name="Gan H.M."/>
            <person name="Chan C.S."/>
        </authorList>
    </citation>
    <scope>NUCLEOTIDE SEQUENCE [LARGE SCALE GENOMIC DNA]</scope>
    <source>
        <strain evidence="2 3">YKJ-13</strain>
    </source>
</reference>
<dbReference type="AlphaFoldDB" id="A0A0C2RMI9"/>
<feature type="domain" description="Methyltransferase type 11" evidence="1">
    <location>
        <begin position="37"/>
        <end position="130"/>
    </location>
</feature>
<evidence type="ECO:0000259" key="1">
    <source>
        <dbReference type="Pfam" id="PF08241"/>
    </source>
</evidence>
<dbReference type="Gene3D" id="3.40.50.150">
    <property type="entry name" value="Vaccinia Virus protein VP39"/>
    <property type="match status" value="1"/>
</dbReference>
<dbReference type="InterPro" id="IPR013216">
    <property type="entry name" value="Methyltransf_11"/>
</dbReference>